<dbReference type="Pfam" id="PF00672">
    <property type="entry name" value="HAMP"/>
    <property type="match status" value="1"/>
</dbReference>
<feature type="domain" description="Histidine kinase" evidence="11">
    <location>
        <begin position="244"/>
        <end position="457"/>
    </location>
</feature>
<evidence type="ECO:0000259" key="11">
    <source>
        <dbReference type="PROSITE" id="PS50109"/>
    </source>
</evidence>
<dbReference type="InterPro" id="IPR003660">
    <property type="entry name" value="HAMP_dom"/>
</dbReference>
<dbReference type="InterPro" id="IPR005467">
    <property type="entry name" value="His_kinase_dom"/>
</dbReference>
<feature type="transmembrane region" description="Helical" evidence="10">
    <location>
        <begin position="163"/>
        <end position="186"/>
    </location>
</feature>
<dbReference type="Gene3D" id="1.10.287.130">
    <property type="match status" value="1"/>
</dbReference>
<dbReference type="SMART" id="SM00304">
    <property type="entry name" value="HAMP"/>
    <property type="match status" value="1"/>
</dbReference>
<dbReference type="Gene3D" id="3.30.565.10">
    <property type="entry name" value="Histidine kinase-like ATPase, C-terminal domain"/>
    <property type="match status" value="1"/>
</dbReference>
<dbReference type="InterPro" id="IPR008358">
    <property type="entry name" value="Sig_transdc_His_kin/Pase_MprB"/>
</dbReference>
<dbReference type="SUPFAM" id="SSF158472">
    <property type="entry name" value="HAMP domain-like"/>
    <property type="match status" value="1"/>
</dbReference>
<dbReference type="RefSeq" id="WP_284332248.1">
    <property type="nucleotide sequence ID" value="NZ_BSOA01000020.1"/>
</dbReference>
<feature type="transmembrane region" description="Helical" evidence="10">
    <location>
        <begin position="22"/>
        <end position="44"/>
    </location>
</feature>
<keyword evidence="8 10" id="KW-1133">Transmembrane helix</keyword>
<accession>A0ABQ5XAV3</accession>
<protein>
    <recommendedName>
        <fullName evidence="3">histidine kinase</fullName>
        <ecNumber evidence="3">2.7.13.3</ecNumber>
    </recommendedName>
</protein>
<dbReference type="PROSITE" id="PS50885">
    <property type="entry name" value="HAMP"/>
    <property type="match status" value="1"/>
</dbReference>
<dbReference type="EC" id="2.7.13.3" evidence="3"/>
<dbReference type="GO" id="GO:0016301">
    <property type="term" value="F:kinase activity"/>
    <property type="evidence" value="ECO:0007669"/>
    <property type="project" value="UniProtKB-KW"/>
</dbReference>
<dbReference type="CDD" id="cd06225">
    <property type="entry name" value="HAMP"/>
    <property type="match status" value="1"/>
</dbReference>
<evidence type="ECO:0000313" key="13">
    <source>
        <dbReference type="EMBL" id="GLQ88811.1"/>
    </source>
</evidence>
<name>A0ABQ5XAV3_9GAMM</name>
<dbReference type="InterPro" id="IPR036890">
    <property type="entry name" value="HATPase_C_sf"/>
</dbReference>
<keyword evidence="4" id="KW-0597">Phosphoprotein</keyword>
<dbReference type="PROSITE" id="PS50109">
    <property type="entry name" value="HIS_KIN"/>
    <property type="match status" value="1"/>
</dbReference>
<dbReference type="EMBL" id="BSOA01000020">
    <property type="protein sequence ID" value="GLQ88811.1"/>
    <property type="molecule type" value="Genomic_DNA"/>
</dbReference>
<dbReference type="PRINTS" id="PR01780">
    <property type="entry name" value="LANTIREGPROT"/>
</dbReference>
<evidence type="ECO:0000256" key="9">
    <source>
        <dbReference type="ARBA" id="ARBA00023012"/>
    </source>
</evidence>
<evidence type="ECO:0000256" key="3">
    <source>
        <dbReference type="ARBA" id="ARBA00012438"/>
    </source>
</evidence>
<dbReference type="SMART" id="SM00388">
    <property type="entry name" value="HisKA"/>
    <property type="match status" value="1"/>
</dbReference>
<evidence type="ECO:0000256" key="7">
    <source>
        <dbReference type="ARBA" id="ARBA00022777"/>
    </source>
</evidence>
<keyword evidence="14" id="KW-1185">Reference proteome</keyword>
<dbReference type="Gene3D" id="6.10.340.10">
    <property type="match status" value="1"/>
</dbReference>
<dbReference type="PANTHER" id="PTHR45436:SF8">
    <property type="entry name" value="HISTIDINE KINASE"/>
    <property type="match status" value="1"/>
</dbReference>
<gene>
    <name evidence="13" type="ORF">GCM10007898_23810</name>
</gene>
<comment type="caution">
    <text evidence="13">The sequence shown here is derived from an EMBL/GenBank/DDBJ whole genome shotgun (WGS) entry which is preliminary data.</text>
</comment>
<reference evidence="14" key="1">
    <citation type="journal article" date="2019" name="Int. J. Syst. Evol. Microbiol.">
        <title>The Global Catalogue of Microorganisms (GCM) 10K type strain sequencing project: providing services to taxonomists for standard genome sequencing and annotation.</title>
        <authorList>
            <consortium name="The Broad Institute Genomics Platform"/>
            <consortium name="The Broad Institute Genome Sequencing Center for Infectious Disease"/>
            <person name="Wu L."/>
            <person name="Ma J."/>
        </authorList>
    </citation>
    <scope>NUCLEOTIDE SEQUENCE [LARGE SCALE GENOMIC DNA]</scope>
    <source>
        <strain evidence="14">NBRC 111981</strain>
    </source>
</reference>
<keyword evidence="5" id="KW-0808">Transferase</keyword>
<feature type="domain" description="HAMP" evidence="12">
    <location>
        <begin position="183"/>
        <end position="236"/>
    </location>
</feature>
<evidence type="ECO:0000256" key="10">
    <source>
        <dbReference type="SAM" id="Phobius"/>
    </source>
</evidence>
<dbReference type="InterPro" id="IPR050428">
    <property type="entry name" value="TCS_sensor_his_kinase"/>
</dbReference>
<dbReference type="InterPro" id="IPR003594">
    <property type="entry name" value="HATPase_dom"/>
</dbReference>
<comment type="subcellular location">
    <subcellularLocation>
        <location evidence="2">Membrane</location>
    </subcellularLocation>
</comment>
<keyword evidence="9" id="KW-0902">Two-component regulatory system</keyword>
<evidence type="ECO:0000256" key="2">
    <source>
        <dbReference type="ARBA" id="ARBA00004370"/>
    </source>
</evidence>
<sequence>MTAPASSGLGARLLKSAAFRLAALQAFLFALAALALFLVSWLAARNYIENQLRQDISDETSEVVAQPANLRANSVRRALARAPRNPYDYSLFERDHTLIAGDVLHEPAIGWSTVEQREEHVGGDEYVRHMLVLGTVLEDGRVLAVGRDLASVEQLDALLKQTFTWASLAVVLLALAGGMVTSLSYLRRVEVIATAASRIAAGDLGARVAITRRGDEFDRLAVSLNSMLERIQTLVEGLRQVSSDIAHDLRTPLTHLRQRLEAAMQEATSVESYDKACERALTDVDSVLETFGALLRIAKVESRQRRAGFAGVALSPLLERLAEDYRPLVEDVGRMLHADIAQGVHVHGDALLLTQMFVNLIENALRHTPPGTPVRLKLEALDKVCRVIIEDAGPGIPAHERSRVLKRFVRLDASRTTPGNGLGLALVAAVADLHEIRLTLADAGPGLRVQLDFTYPQNFTKGVSP</sequence>
<dbReference type="SUPFAM" id="SSF55874">
    <property type="entry name" value="ATPase domain of HSP90 chaperone/DNA topoisomerase II/histidine kinase"/>
    <property type="match status" value="1"/>
</dbReference>
<dbReference type="InterPro" id="IPR036097">
    <property type="entry name" value="HisK_dim/P_sf"/>
</dbReference>
<evidence type="ECO:0000313" key="14">
    <source>
        <dbReference type="Proteomes" id="UP001156627"/>
    </source>
</evidence>
<evidence type="ECO:0000259" key="12">
    <source>
        <dbReference type="PROSITE" id="PS50885"/>
    </source>
</evidence>
<evidence type="ECO:0000256" key="1">
    <source>
        <dbReference type="ARBA" id="ARBA00000085"/>
    </source>
</evidence>
<evidence type="ECO:0000256" key="6">
    <source>
        <dbReference type="ARBA" id="ARBA00022692"/>
    </source>
</evidence>
<evidence type="ECO:0000256" key="4">
    <source>
        <dbReference type="ARBA" id="ARBA00022553"/>
    </source>
</evidence>
<evidence type="ECO:0000256" key="8">
    <source>
        <dbReference type="ARBA" id="ARBA00022989"/>
    </source>
</evidence>
<dbReference type="SMART" id="SM00387">
    <property type="entry name" value="HATPase_c"/>
    <property type="match status" value="1"/>
</dbReference>
<keyword evidence="6 10" id="KW-0812">Transmembrane</keyword>
<dbReference type="CDD" id="cd00082">
    <property type="entry name" value="HisKA"/>
    <property type="match status" value="1"/>
</dbReference>
<keyword evidence="10" id="KW-0472">Membrane</keyword>
<evidence type="ECO:0000256" key="5">
    <source>
        <dbReference type="ARBA" id="ARBA00022679"/>
    </source>
</evidence>
<proteinExistence type="predicted"/>
<dbReference type="Pfam" id="PF02518">
    <property type="entry name" value="HATPase_c"/>
    <property type="match status" value="1"/>
</dbReference>
<dbReference type="PANTHER" id="PTHR45436">
    <property type="entry name" value="SENSOR HISTIDINE KINASE YKOH"/>
    <property type="match status" value="1"/>
</dbReference>
<dbReference type="Proteomes" id="UP001156627">
    <property type="component" value="Unassembled WGS sequence"/>
</dbReference>
<dbReference type="InterPro" id="IPR003661">
    <property type="entry name" value="HisK_dim/P_dom"/>
</dbReference>
<dbReference type="SUPFAM" id="SSF47384">
    <property type="entry name" value="Homodimeric domain of signal transducing histidine kinase"/>
    <property type="match status" value="1"/>
</dbReference>
<organism evidence="13 14">
    <name type="scientific">Dyella flagellata</name>
    <dbReference type="NCBI Taxonomy" id="1867833"/>
    <lineage>
        <taxon>Bacteria</taxon>
        <taxon>Pseudomonadati</taxon>
        <taxon>Pseudomonadota</taxon>
        <taxon>Gammaproteobacteria</taxon>
        <taxon>Lysobacterales</taxon>
        <taxon>Rhodanobacteraceae</taxon>
        <taxon>Dyella</taxon>
    </lineage>
</organism>
<keyword evidence="7 13" id="KW-0418">Kinase</keyword>
<comment type="catalytic activity">
    <reaction evidence="1">
        <text>ATP + protein L-histidine = ADP + protein N-phospho-L-histidine.</text>
        <dbReference type="EC" id="2.7.13.3"/>
    </reaction>
</comment>